<dbReference type="AlphaFoldDB" id="A0A4U5MSP1"/>
<dbReference type="EMBL" id="AZBU02000006">
    <property type="protein sequence ID" value="TKR72746.1"/>
    <property type="molecule type" value="Genomic_DNA"/>
</dbReference>
<dbReference type="Proteomes" id="UP000298663">
    <property type="component" value="Unassembled WGS sequence"/>
</dbReference>
<sequence length="348" mass="40334">MVFLLPTHPSQESHVAQLGVDVLKQCADSIDPKGSLLFMLPPEVVSDIKNQSGVDMPRDLRRLNGTFGVFAQRKRKKIDVIIRGYNSALVMFQGNKLNRDLTFEDLHGAEINLELSTVKEIDVRNLELALRGWCYRLSVRRLNLEISSGTSLFENKMTLPDFMFLTELEVCNSLDQNPFLNTFIEKVLTVERRNRLSIMVEDKQSNELEHLFKIALDAFKQDKIKYLKFFCFSECFVESPTRGLLRTQRKFSRRTPVPILTCQQLEELILWFSKSAKYGRYKLAVTKKSEADILNVLKRFTGERKPDDVNWPKFAENSNCGKRNDTVFTAQLQNRTLEITLKNFLFFN</sequence>
<keyword evidence="2" id="KW-1185">Reference proteome</keyword>
<proteinExistence type="predicted"/>
<name>A0A4U5MSP1_STECR</name>
<accession>A0A4U5MSP1</accession>
<evidence type="ECO:0000313" key="1">
    <source>
        <dbReference type="EMBL" id="TKR72746.1"/>
    </source>
</evidence>
<organism evidence="1 2">
    <name type="scientific">Steinernema carpocapsae</name>
    <name type="common">Entomopathogenic nematode</name>
    <dbReference type="NCBI Taxonomy" id="34508"/>
    <lineage>
        <taxon>Eukaryota</taxon>
        <taxon>Metazoa</taxon>
        <taxon>Ecdysozoa</taxon>
        <taxon>Nematoda</taxon>
        <taxon>Chromadorea</taxon>
        <taxon>Rhabditida</taxon>
        <taxon>Tylenchina</taxon>
        <taxon>Panagrolaimomorpha</taxon>
        <taxon>Strongyloidoidea</taxon>
        <taxon>Steinernematidae</taxon>
        <taxon>Steinernema</taxon>
    </lineage>
</organism>
<gene>
    <name evidence="1" type="ORF">L596_020152</name>
</gene>
<protein>
    <submittedName>
        <fullName evidence="1">Uncharacterized protein</fullName>
    </submittedName>
</protein>
<evidence type="ECO:0000313" key="2">
    <source>
        <dbReference type="Proteomes" id="UP000298663"/>
    </source>
</evidence>
<reference evidence="1 2" key="1">
    <citation type="journal article" date="2015" name="Genome Biol.">
        <title>Comparative genomics of Steinernema reveals deeply conserved gene regulatory networks.</title>
        <authorList>
            <person name="Dillman A.R."/>
            <person name="Macchietto M."/>
            <person name="Porter C.F."/>
            <person name="Rogers A."/>
            <person name="Williams B."/>
            <person name="Antoshechkin I."/>
            <person name="Lee M.M."/>
            <person name="Goodwin Z."/>
            <person name="Lu X."/>
            <person name="Lewis E.E."/>
            <person name="Goodrich-Blair H."/>
            <person name="Stock S.P."/>
            <person name="Adams B.J."/>
            <person name="Sternberg P.W."/>
            <person name="Mortazavi A."/>
        </authorList>
    </citation>
    <scope>NUCLEOTIDE SEQUENCE [LARGE SCALE GENOMIC DNA]</scope>
    <source>
        <strain evidence="1 2">ALL</strain>
    </source>
</reference>
<reference evidence="1 2" key="2">
    <citation type="journal article" date="2019" name="G3 (Bethesda)">
        <title>Hybrid Assembly of the Genome of the Entomopathogenic Nematode Steinernema carpocapsae Identifies the X-Chromosome.</title>
        <authorList>
            <person name="Serra L."/>
            <person name="Macchietto M."/>
            <person name="Macias-Munoz A."/>
            <person name="McGill C.J."/>
            <person name="Rodriguez I.M."/>
            <person name="Rodriguez B."/>
            <person name="Murad R."/>
            <person name="Mortazavi A."/>
        </authorList>
    </citation>
    <scope>NUCLEOTIDE SEQUENCE [LARGE SCALE GENOMIC DNA]</scope>
    <source>
        <strain evidence="1 2">ALL</strain>
    </source>
</reference>
<comment type="caution">
    <text evidence="1">The sequence shown here is derived from an EMBL/GenBank/DDBJ whole genome shotgun (WGS) entry which is preliminary data.</text>
</comment>